<comment type="caution">
    <text evidence="2">The sequence shown here is derived from an EMBL/GenBank/DDBJ whole genome shotgun (WGS) entry which is preliminary data.</text>
</comment>
<dbReference type="Proteomes" id="UP000623129">
    <property type="component" value="Unassembled WGS sequence"/>
</dbReference>
<keyword evidence="1" id="KW-0732">Signal</keyword>
<dbReference type="EMBL" id="SWLB01000002">
    <property type="protein sequence ID" value="KAF3340577.1"/>
    <property type="molecule type" value="Genomic_DNA"/>
</dbReference>
<organism evidence="2 3">
    <name type="scientific">Carex littledalei</name>
    <dbReference type="NCBI Taxonomy" id="544730"/>
    <lineage>
        <taxon>Eukaryota</taxon>
        <taxon>Viridiplantae</taxon>
        <taxon>Streptophyta</taxon>
        <taxon>Embryophyta</taxon>
        <taxon>Tracheophyta</taxon>
        <taxon>Spermatophyta</taxon>
        <taxon>Magnoliopsida</taxon>
        <taxon>Liliopsida</taxon>
        <taxon>Poales</taxon>
        <taxon>Cyperaceae</taxon>
        <taxon>Cyperoideae</taxon>
        <taxon>Cariceae</taxon>
        <taxon>Carex</taxon>
        <taxon>Carex subgen. Euthyceras</taxon>
    </lineage>
</organism>
<keyword evidence="3" id="KW-1185">Reference proteome</keyword>
<accession>A0A833RGJ2</accession>
<evidence type="ECO:0008006" key="4">
    <source>
        <dbReference type="Google" id="ProtNLM"/>
    </source>
</evidence>
<evidence type="ECO:0000313" key="2">
    <source>
        <dbReference type="EMBL" id="KAF3340577.1"/>
    </source>
</evidence>
<sequence>MAFRNNVTIIVMLVVLLVAAMVGPTVHAEEGGDCFCRCMKNKCMILGTVSRQGCAQACDQMCISLAYFYSVSVAASILN</sequence>
<feature type="chain" id="PRO_5032615675" description="Thionin-like protein" evidence="1">
    <location>
        <begin position="29"/>
        <end position="79"/>
    </location>
</feature>
<evidence type="ECO:0000256" key="1">
    <source>
        <dbReference type="SAM" id="SignalP"/>
    </source>
</evidence>
<proteinExistence type="predicted"/>
<evidence type="ECO:0000313" key="3">
    <source>
        <dbReference type="Proteomes" id="UP000623129"/>
    </source>
</evidence>
<dbReference type="AlphaFoldDB" id="A0A833RGJ2"/>
<name>A0A833RGJ2_9POAL</name>
<gene>
    <name evidence="2" type="ORF">FCM35_KLT09421</name>
</gene>
<reference evidence="2" key="1">
    <citation type="submission" date="2020-01" db="EMBL/GenBank/DDBJ databases">
        <title>Genome sequence of Kobresia littledalei, the first chromosome-level genome in the family Cyperaceae.</title>
        <authorList>
            <person name="Qu G."/>
        </authorList>
    </citation>
    <scope>NUCLEOTIDE SEQUENCE</scope>
    <source>
        <strain evidence="2">C.B.Clarke</strain>
        <tissue evidence="2">Leaf</tissue>
    </source>
</reference>
<feature type="signal peptide" evidence="1">
    <location>
        <begin position="1"/>
        <end position="28"/>
    </location>
</feature>
<dbReference type="OrthoDB" id="669798at2759"/>
<protein>
    <recommendedName>
        <fullName evidence="4">Thionin-like protein</fullName>
    </recommendedName>
</protein>